<dbReference type="GO" id="GO:1902201">
    <property type="term" value="P:negative regulation of bacterial-type flagellum-dependent cell motility"/>
    <property type="evidence" value="ECO:0007669"/>
    <property type="project" value="TreeGrafter"/>
</dbReference>
<comment type="cofactor">
    <cofactor evidence="1">
        <name>Mg(2+)</name>
        <dbReference type="ChEBI" id="CHEBI:18420"/>
    </cofactor>
</comment>
<dbReference type="Gene3D" id="3.30.70.270">
    <property type="match status" value="1"/>
</dbReference>
<organism evidence="7 8">
    <name type="scientific">Pantoea cypripedii</name>
    <name type="common">Pectobacterium cypripedii</name>
    <name type="synonym">Erwinia cypripedii</name>
    <dbReference type="NCBI Taxonomy" id="55209"/>
    <lineage>
        <taxon>Bacteria</taxon>
        <taxon>Pseudomonadati</taxon>
        <taxon>Pseudomonadota</taxon>
        <taxon>Gammaproteobacteria</taxon>
        <taxon>Enterobacterales</taxon>
        <taxon>Erwiniaceae</taxon>
        <taxon>Pantoea</taxon>
    </lineage>
</organism>
<feature type="transmembrane region" description="Helical" evidence="5">
    <location>
        <begin position="109"/>
        <end position="126"/>
    </location>
</feature>
<dbReference type="GO" id="GO:0043709">
    <property type="term" value="P:cell adhesion involved in single-species biofilm formation"/>
    <property type="evidence" value="ECO:0007669"/>
    <property type="project" value="TreeGrafter"/>
</dbReference>
<dbReference type="InterPro" id="IPR029787">
    <property type="entry name" value="Nucleotide_cyclase"/>
</dbReference>
<dbReference type="InterPro" id="IPR043128">
    <property type="entry name" value="Rev_trsase/Diguanyl_cyclase"/>
</dbReference>
<dbReference type="InterPro" id="IPR050469">
    <property type="entry name" value="Diguanylate_Cyclase"/>
</dbReference>
<dbReference type="PANTHER" id="PTHR45138">
    <property type="entry name" value="REGULATORY COMPONENTS OF SENSORY TRANSDUCTION SYSTEM"/>
    <property type="match status" value="1"/>
</dbReference>
<keyword evidence="5" id="KW-0812">Transmembrane</keyword>
<dbReference type="InterPro" id="IPR033444">
    <property type="entry name" value="MASE5"/>
</dbReference>
<sequence>MVRQALSQSLPWFAFVNFSFALVIALRNWLVVNYDDSLLSHNALIPVIETGVWLVITASLLLMLVAWRGLTQASVTLQWLSLTLIMLMSLIWSASCYCFLIYWQLPFTYPLGIILLLSAVTALYFYPQALLAYLLPLWLALPFASWQLNDGINSRFFVVWLILTLIIVYGRFMLMRWFNEAWWRYEQNQLLISRLDMLAHQDGLTATANRRALEKHLSQAIAQQRPFSIIMLDVDYFKRYNDHYGHQAGDACLAAVAAILRESVRTPEDVVARYGGEEFVVMLLDANLAQAEAVAGRIQQHLQQRALAHATSAVAAYVTVSMGLASSAPDLAAEPLIALADAALYRAKQQGRNRWAR</sequence>
<dbReference type="SUPFAM" id="SSF55073">
    <property type="entry name" value="Nucleotide cyclase"/>
    <property type="match status" value="1"/>
</dbReference>
<dbReference type="GO" id="GO:0052621">
    <property type="term" value="F:diguanylate cyclase activity"/>
    <property type="evidence" value="ECO:0007669"/>
    <property type="project" value="UniProtKB-EC"/>
</dbReference>
<dbReference type="PROSITE" id="PS50887">
    <property type="entry name" value="GGDEF"/>
    <property type="match status" value="1"/>
</dbReference>
<name>A0A6B9G542_PANCY</name>
<dbReference type="EMBL" id="CP024769">
    <property type="protein sequence ID" value="QGY31962.1"/>
    <property type="molecule type" value="Genomic_DNA"/>
</dbReference>
<dbReference type="FunFam" id="3.30.70.270:FF:000001">
    <property type="entry name" value="Diguanylate cyclase domain protein"/>
    <property type="match status" value="1"/>
</dbReference>
<reference evidence="7 8" key="1">
    <citation type="submission" date="2017-11" db="EMBL/GenBank/DDBJ databases">
        <title>Genome sequence of Pantoea cypripedii NE1.</title>
        <authorList>
            <person name="Nascimento F.X."/>
        </authorList>
    </citation>
    <scope>NUCLEOTIDE SEQUENCE [LARGE SCALE GENOMIC DNA]</scope>
    <source>
        <strain evidence="7 8">NE1</strain>
        <plasmid evidence="8">pne1a</plasmid>
    </source>
</reference>
<feature type="transmembrane region" description="Helical" evidence="5">
    <location>
        <begin position="79"/>
        <end position="103"/>
    </location>
</feature>
<proteinExistence type="predicted"/>
<protein>
    <recommendedName>
        <fullName evidence="3">diguanylate cyclase</fullName>
        <ecNumber evidence="3">2.7.7.65</ecNumber>
    </recommendedName>
</protein>
<dbReference type="AlphaFoldDB" id="A0A6B9G542"/>
<dbReference type="Pfam" id="PF00990">
    <property type="entry name" value="GGDEF"/>
    <property type="match status" value="1"/>
</dbReference>
<dbReference type="EC" id="2.7.7.65" evidence="3"/>
<keyword evidence="7" id="KW-0614">Plasmid</keyword>
<keyword evidence="5" id="KW-0472">Membrane</keyword>
<evidence type="ECO:0000259" key="6">
    <source>
        <dbReference type="PROSITE" id="PS50887"/>
    </source>
</evidence>
<dbReference type="Pfam" id="PF17178">
    <property type="entry name" value="MASE5"/>
    <property type="match status" value="1"/>
</dbReference>
<feature type="transmembrane region" description="Helical" evidence="5">
    <location>
        <begin position="154"/>
        <end position="174"/>
    </location>
</feature>
<evidence type="ECO:0000313" key="7">
    <source>
        <dbReference type="EMBL" id="QGY31962.1"/>
    </source>
</evidence>
<feature type="domain" description="GGDEF" evidence="6">
    <location>
        <begin position="225"/>
        <end position="357"/>
    </location>
</feature>
<dbReference type="Proteomes" id="UP000502005">
    <property type="component" value="Plasmid pNE1A"/>
</dbReference>
<dbReference type="RefSeq" id="WP_208717850.1">
    <property type="nucleotide sequence ID" value="NZ_CP024769.1"/>
</dbReference>
<gene>
    <name evidence="7" type="ORF">CUN67_21920</name>
</gene>
<feature type="transmembrane region" description="Helical" evidence="5">
    <location>
        <begin position="12"/>
        <end position="31"/>
    </location>
</feature>
<feature type="transmembrane region" description="Helical" evidence="5">
    <location>
        <begin position="131"/>
        <end position="148"/>
    </location>
</feature>
<evidence type="ECO:0000313" key="8">
    <source>
        <dbReference type="Proteomes" id="UP000502005"/>
    </source>
</evidence>
<evidence type="ECO:0000256" key="1">
    <source>
        <dbReference type="ARBA" id="ARBA00001946"/>
    </source>
</evidence>
<keyword evidence="5" id="KW-1133">Transmembrane helix</keyword>
<evidence type="ECO:0000256" key="4">
    <source>
        <dbReference type="ARBA" id="ARBA00034247"/>
    </source>
</evidence>
<dbReference type="NCBIfam" id="TIGR00254">
    <property type="entry name" value="GGDEF"/>
    <property type="match status" value="1"/>
</dbReference>
<comment type="pathway">
    <text evidence="2">Purine metabolism; 3',5'-cyclic di-GMP biosynthesis.</text>
</comment>
<comment type="catalytic activity">
    <reaction evidence="4">
        <text>2 GTP = 3',3'-c-di-GMP + 2 diphosphate</text>
        <dbReference type="Rhea" id="RHEA:24898"/>
        <dbReference type="ChEBI" id="CHEBI:33019"/>
        <dbReference type="ChEBI" id="CHEBI:37565"/>
        <dbReference type="ChEBI" id="CHEBI:58805"/>
        <dbReference type="EC" id="2.7.7.65"/>
    </reaction>
</comment>
<dbReference type="CDD" id="cd01949">
    <property type="entry name" value="GGDEF"/>
    <property type="match status" value="1"/>
</dbReference>
<feature type="transmembrane region" description="Helical" evidence="5">
    <location>
        <begin position="43"/>
        <end position="67"/>
    </location>
</feature>
<dbReference type="PANTHER" id="PTHR45138:SF9">
    <property type="entry name" value="DIGUANYLATE CYCLASE DGCM-RELATED"/>
    <property type="match status" value="1"/>
</dbReference>
<dbReference type="InterPro" id="IPR000160">
    <property type="entry name" value="GGDEF_dom"/>
</dbReference>
<dbReference type="GO" id="GO:0005886">
    <property type="term" value="C:plasma membrane"/>
    <property type="evidence" value="ECO:0007669"/>
    <property type="project" value="TreeGrafter"/>
</dbReference>
<evidence type="ECO:0000256" key="3">
    <source>
        <dbReference type="ARBA" id="ARBA00012528"/>
    </source>
</evidence>
<accession>A0A6B9G542</accession>
<evidence type="ECO:0000256" key="2">
    <source>
        <dbReference type="ARBA" id="ARBA00004665"/>
    </source>
</evidence>
<dbReference type="SMART" id="SM00267">
    <property type="entry name" value="GGDEF"/>
    <property type="match status" value="1"/>
</dbReference>
<evidence type="ECO:0000256" key="5">
    <source>
        <dbReference type="SAM" id="Phobius"/>
    </source>
</evidence>
<geneLocation type="plasmid" evidence="8">
    <name>pne1a</name>
</geneLocation>